<proteinExistence type="predicted"/>
<dbReference type="EC" id="2.7.13.3" evidence="2"/>
<dbReference type="SUPFAM" id="SSF55874">
    <property type="entry name" value="ATPase domain of HSP90 chaperone/DNA topoisomerase II/histidine kinase"/>
    <property type="match status" value="1"/>
</dbReference>
<accession>A0ABR8UIU9</accession>
<evidence type="ECO:0000256" key="7">
    <source>
        <dbReference type="ARBA" id="ARBA00022840"/>
    </source>
</evidence>
<dbReference type="InterPro" id="IPR003661">
    <property type="entry name" value="HisK_dim/P_dom"/>
</dbReference>
<comment type="caution">
    <text evidence="11">The sequence shown here is derived from an EMBL/GenBank/DDBJ whole genome shotgun (WGS) entry which is preliminary data.</text>
</comment>
<evidence type="ECO:0000259" key="10">
    <source>
        <dbReference type="PROSITE" id="PS50109"/>
    </source>
</evidence>
<evidence type="ECO:0000256" key="2">
    <source>
        <dbReference type="ARBA" id="ARBA00012438"/>
    </source>
</evidence>
<evidence type="ECO:0000313" key="12">
    <source>
        <dbReference type="Proteomes" id="UP000647183"/>
    </source>
</evidence>
<evidence type="ECO:0000256" key="8">
    <source>
        <dbReference type="ARBA" id="ARBA00023012"/>
    </source>
</evidence>
<protein>
    <recommendedName>
        <fullName evidence="2">histidine kinase</fullName>
        <ecNumber evidence="2">2.7.13.3</ecNumber>
    </recommendedName>
</protein>
<dbReference type="CDD" id="cd00082">
    <property type="entry name" value="HisKA"/>
    <property type="match status" value="1"/>
</dbReference>
<keyword evidence="3" id="KW-0597">Phosphoprotein</keyword>
<dbReference type="RefSeq" id="WP_191728784.1">
    <property type="nucleotide sequence ID" value="NZ_JACSQJ010000002.1"/>
</dbReference>
<feature type="compositionally biased region" description="Basic and acidic residues" evidence="9">
    <location>
        <begin position="410"/>
        <end position="423"/>
    </location>
</feature>
<dbReference type="InterPro" id="IPR036890">
    <property type="entry name" value="HATPase_C_sf"/>
</dbReference>
<dbReference type="EMBL" id="JACSQJ010000002">
    <property type="protein sequence ID" value="MBD7987554.1"/>
    <property type="molecule type" value="Genomic_DNA"/>
</dbReference>
<evidence type="ECO:0000256" key="6">
    <source>
        <dbReference type="ARBA" id="ARBA00022777"/>
    </source>
</evidence>
<dbReference type="Gene3D" id="1.10.287.130">
    <property type="match status" value="1"/>
</dbReference>
<dbReference type="PRINTS" id="PR00344">
    <property type="entry name" value="BCTRLSENSOR"/>
</dbReference>
<keyword evidence="5" id="KW-0547">Nucleotide-binding</keyword>
<keyword evidence="6 11" id="KW-0418">Kinase</keyword>
<dbReference type="PANTHER" id="PTHR43065">
    <property type="entry name" value="SENSOR HISTIDINE KINASE"/>
    <property type="match status" value="1"/>
</dbReference>
<dbReference type="InterPro" id="IPR005467">
    <property type="entry name" value="His_kinase_dom"/>
</dbReference>
<name>A0ABR8UIU9_9GAMM</name>
<dbReference type="Proteomes" id="UP000647183">
    <property type="component" value="Unassembled WGS sequence"/>
</dbReference>
<dbReference type="InterPro" id="IPR003594">
    <property type="entry name" value="HATPase_dom"/>
</dbReference>
<evidence type="ECO:0000313" key="11">
    <source>
        <dbReference type="EMBL" id="MBD7987554.1"/>
    </source>
</evidence>
<evidence type="ECO:0000256" key="1">
    <source>
        <dbReference type="ARBA" id="ARBA00000085"/>
    </source>
</evidence>
<dbReference type="SUPFAM" id="SSF47384">
    <property type="entry name" value="Homodimeric domain of signal transducing histidine kinase"/>
    <property type="match status" value="1"/>
</dbReference>
<organism evidence="11 12">
    <name type="scientific">Luteimonas colneyensis</name>
    <dbReference type="NCBI Taxonomy" id="2762230"/>
    <lineage>
        <taxon>Bacteria</taxon>
        <taxon>Pseudomonadati</taxon>
        <taxon>Pseudomonadota</taxon>
        <taxon>Gammaproteobacteria</taxon>
        <taxon>Lysobacterales</taxon>
        <taxon>Lysobacteraceae</taxon>
        <taxon>Luteimonas</taxon>
    </lineage>
</organism>
<evidence type="ECO:0000256" key="3">
    <source>
        <dbReference type="ARBA" id="ARBA00022553"/>
    </source>
</evidence>
<dbReference type="Pfam" id="PF02518">
    <property type="entry name" value="HATPase_c"/>
    <property type="match status" value="1"/>
</dbReference>
<dbReference type="Pfam" id="PF00512">
    <property type="entry name" value="HisKA"/>
    <property type="match status" value="1"/>
</dbReference>
<feature type="region of interest" description="Disordered" evidence="9">
    <location>
        <begin position="388"/>
        <end position="423"/>
    </location>
</feature>
<reference evidence="11 12" key="1">
    <citation type="submission" date="2020-08" db="EMBL/GenBank/DDBJ databases">
        <title>A Genomic Blueprint of the Chicken Gut Microbiome.</title>
        <authorList>
            <person name="Gilroy R."/>
            <person name="Ravi A."/>
            <person name="Getino M."/>
            <person name="Pursley I."/>
            <person name="Horton D.L."/>
            <person name="Alikhan N.-F."/>
            <person name="Baker D."/>
            <person name="Gharbi K."/>
            <person name="Hall N."/>
            <person name="Watson M."/>
            <person name="Adriaenssens E.M."/>
            <person name="Foster-Nyarko E."/>
            <person name="Jarju S."/>
            <person name="Secka A."/>
            <person name="Antonio M."/>
            <person name="Oren A."/>
            <person name="Chaudhuri R."/>
            <person name="La Ragione R.M."/>
            <person name="Hildebrand F."/>
            <person name="Pallen M.J."/>
        </authorList>
    </citation>
    <scope>NUCLEOTIDE SEQUENCE [LARGE SCALE GENOMIC DNA]</scope>
    <source>
        <strain evidence="11 12">Sa2BVA3</strain>
    </source>
</reference>
<dbReference type="PROSITE" id="PS50109">
    <property type="entry name" value="HIS_KIN"/>
    <property type="match status" value="1"/>
</dbReference>
<dbReference type="InterPro" id="IPR036097">
    <property type="entry name" value="HisK_dim/P_sf"/>
</dbReference>
<dbReference type="SMART" id="SM00387">
    <property type="entry name" value="HATPase_c"/>
    <property type="match status" value="1"/>
</dbReference>
<keyword evidence="7" id="KW-0067">ATP-binding</keyword>
<evidence type="ECO:0000256" key="4">
    <source>
        <dbReference type="ARBA" id="ARBA00022679"/>
    </source>
</evidence>
<evidence type="ECO:0000256" key="9">
    <source>
        <dbReference type="SAM" id="MobiDB-lite"/>
    </source>
</evidence>
<dbReference type="GO" id="GO:0016301">
    <property type="term" value="F:kinase activity"/>
    <property type="evidence" value="ECO:0007669"/>
    <property type="project" value="UniProtKB-KW"/>
</dbReference>
<comment type="catalytic activity">
    <reaction evidence="1">
        <text>ATP + protein L-histidine = ADP + protein N-phospho-L-histidine.</text>
        <dbReference type="EC" id="2.7.13.3"/>
    </reaction>
</comment>
<feature type="domain" description="Histidine kinase" evidence="10">
    <location>
        <begin position="145"/>
        <end position="357"/>
    </location>
</feature>
<gene>
    <name evidence="11" type="ORF">H9645_05875</name>
</gene>
<keyword evidence="4" id="KW-0808">Transferase</keyword>
<dbReference type="InterPro" id="IPR004358">
    <property type="entry name" value="Sig_transdc_His_kin-like_C"/>
</dbReference>
<dbReference type="SMART" id="SM00388">
    <property type="entry name" value="HisKA"/>
    <property type="match status" value="1"/>
</dbReference>
<dbReference type="Gene3D" id="3.30.565.10">
    <property type="entry name" value="Histidine kinase-like ATPase, C-terminal domain"/>
    <property type="match status" value="1"/>
</dbReference>
<sequence length="423" mass="43558">MPSAFDPAFDQLSTPLLAVSPVGTVEAGNLASGQWFGVSLRRLAGLPLAALEVDGEALAGALSLDAGAAATSGSAASVAAPEAFGVLRLPRLALACPGGPVRFAEAWLTPRADGGWLLELHPVDEFPGGDPLAALPLALSAALKGLAHELRNPLAGLKGAAQLLARRIPGDDASARELVALVDSEVARLAQLVDRLLDPAPPNPHVRLNLHAVLERVLRLAEADAGWAVKLVRDYDPSLPELEGDADRLVQAAWNLVRNAIEAGAGEVVLRTRAEHGVRIGSELHALALRLDIVDDGRGVPDELAGQVFVPLVSGRADGSGLGLAMAQQVAREHRGSIAFRSRPGHTVFTLLLPYAAAAAAAADAIPADADTDADNDANVDTDTGVGTQAFAQDMDNGAAAGGSGGNAGRRRDDMKESGDGRR</sequence>
<keyword evidence="8" id="KW-0902">Two-component regulatory system</keyword>
<keyword evidence="12" id="KW-1185">Reference proteome</keyword>
<dbReference type="PANTHER" id="PTHR43065:SF16">
    <property type="entry name" value="SENSORY HISTIDINE KINASE_PHOSPHATASE NTRB"/>
    <property type="match status" value="1"/>
</dbReference>
<evidence type="ECO:0000256" key="5">
    <source>
        <dbReference type="ARBA" id="ARBA00022741"/>
    </source>
</evidence>